<reference evidence="1" key="1">
    <citation type="journal article" date="2025" name="Int. J. Syst. Evol. Microbiol.">
        <title>Inconstantimicrobium mannanitabidum sp. nov., a novel member of the family Clostridiaceae isolated from anoxic soil under the treatment of reductive soil disinfestation.</title>
        <authorList>
            <person name="Ueki A."/>
            <person name="Tonouchi A."/>
            <person name="Honma S."/>
            <person name="Kaku N."/>
            <person name="Ueki K."/>
        </authorList>
    </citation>
    <scope>NUCLEOTIDE SEQUENCE</scope>
    <source>
        <strain evidence="1">TW13</strain>
    </source>
</reference>
<proteinExistence type="predicted"/>
<gene>
    <name evidence="1" type="ORF">rsdtw13_29150</name>
</gene>
<dbReference type="Proteomes" id="UP001058074">
    <property type="component" value="Unassembled WGS sequence"/>
</dbReference>
<dbReference type="EMBL" id="BROD01000001">
    <property type="protein sequence ID" value="GKX67657.1"/>
    <property type="molecule type" value="Genomic_DNA"/>
</dbReference>
<sequence length="475" mass="54852">MNRKAQSIFLSLVKKYVVFVLLIILSLALTFIFIIYQINTSAEKGNIPKITSASIVRSDYENIYTKDIEDIQGWVEILDANMNVIFTKGTKKDAYYKYSEQDMINTLNMDSTSKYLGTLQKFKSHNGKELYCLVKYPSDAFKLQFNLKKFPYETGSIIYNNLIKGCVFFLLLSITNIVLFSIWTSKKINKPLMELTKGITTMTDGNYDTKLEFKAEKEFAAIRDSFNYMTEKLKTTEEEKERIQQSRNRILIDLSHDIRTPISTIQCFSKALDEGLIEDQDKKQRYYHTIYTKCGRVSELINDLFEFVKLESTDYKPLLVESDFCEFIREIITEFYDEMEEKKYKLEICIPEREIVIAFDENIMNRAISNLLCNALKYNTEGTKLRIEIKELSSTVLLEIGDNGSGIPKHIQDIIFDPFVRGDEARKSDGGTGLGLAIAKKIVEKHNGKLELYTNNNGEKTTFTITLNKHKCTDC</sequence>
<accession>A0ACB5REH2</accession>
<evidence type="ECO:0000313" key="2">
    <source>
        <dbReference type="Proteomes" id="UP001058074"/>
    </source>
</evidence>
<evidence type="ECO:0000313" key="1">
    <source>
        <dbReference type="EMBL" id="GKX67657.1"/>
    </source>
</evidence>
<organism evidence="1 2">
    <name type="scientific">Inconstantimicrobium mannanitabidum</name>
    <dbReference type="NCBI Taxonomy" id="1604901"/>
    <lineage>
        <taxon>Bacteria</taxon>
        <taxon>Bacillati</taxon>
        <taxon>Bacillota</taxon>
        <taxon>Clostridia</taxon>
        <taxon>Eubacteriales</taxon>
        <taxon>Clostridiaceae</taxon>
        <taxon>Inconstantimicrobium</taxon>
    </lineage>
</organism>
<name>A0ACB5REH2_9CLOT</name>
<protein>
    <submittedName>
        <fullName evidence="1">Uncharacterized protein</fullName>
    </submittedName>
</protein>
<comment type="caution">
    <text evidence="1">The sequence shown here is derived from an EMBL/GenBank/DDBJ whole genome shotgun (WGS) entry which is preliminary data.</text>
</comment>
<keyword evidence="2" id="KW-1185">Reference proteome</keyword>